<gene>
    <name evidence="2" type="ORF">NCTC10797_00551</name>
</gene>
<protein>
    <submittedName>
        <fullName evidence="2">Uncharacterized protein</fullName>
    </submittedName>
</protein>
<proteinExistence type="predicted"/>
<feature type="transmembrane region" description="Helical" evidence="1">
    <location>
        <begin position="70"/>
        <end position="89"/>
    </location>
</feature>
<reference evidence="2 3" key="1">
    <citation type="submission" date="2019-02" db="EMBL/GenBank/DDBJ databases">
        <authorList>
            <consortium name="Pathogen Informatics"/>
        </authorList>
    </citation>
    <scope>NUCLEOTIDE SEQUENCE [LARGE SCALE GENOMIC DNA]</scope>
    <source>
        <strain evidence="2 3">3012STDY6756504</strain>
    </source>
</reference>
<organism evidence="2 3">
    <name type="scientific">Nocardia cyriacigeorgica</name>
    <dbReference type="NCBI Taxonomy" id="135487"/>
    <lineage>
        <taxon>Bacteria</taxon>
        <taxon>Bacillati</taxon>
        <taxon>Actinomycetota</taxon>
        <taxon>Actinomycetes</taxon>
        <taxon>Mycobacteriales</taxon>
        <taxon>Nocardiaceae</taxon>
        <taxon>Nocardia</taxon>
    </lineage>
</organism>
<keyword evidence="1" id="KW-1133">Transmembrane helix</keyword>
<keyword evidence="1" id="KW-0812">Transmembrane</keyword>
<dbReference type="AlphaFoldDB" id="A0A4U8VT91"/>
<dbReference type="EMBL" id="LR215973">
    <property type="protein sequence ID" value="VFA96796.1"/>
    <property type="molecule type" value="Genomic_DNA"/>
</dbReference>
<feature type="transmembrane region" description="Helical" evidence="1">
    <location>
        <begin position="138"/>
        <end position="157"/>
    </location>
</feature>
<evidence type="ECO:0000256" key="1">
    <source>
        <dbReference type="SAM" id="Phobius"/>
    </source>
</evidence>
<evidence type="ECO:0000313" key="3">
    <source>
        <dbReference type="Proteomes" id="UP000290439"/>
    </source>
</evidence>
<dbReference type="Proteomes" id="UP000290439">
    <property type="component" value="Chromosome"/>
</dbReference>
<evidence type="ECO:0000313" key="2">
    <source>
        <dbReference type="EMBL" id="VFA96796.1"/>
    </source>
</evidence>
<name>A0A4U8VT91_9NOCA</name>
<feature type="transmembrane region" description="Helical" evidence="1">
    <location>
        <begin position="6"/>
        <end position="22"/>
    </location>
</feature>
<feature type="transmembrane region" description="Helical" evidence="1">
    <location>
        <begin position="101"/>
        <end position="118"/>
    </location>
</feature>
<keyword evidence="1" id="KW-0472">Membrane</keyword>
<accession>A0A4U8VT91</accession>
<dbReference type="RefSeq" id="WP_130915842.1">
    <property type="nucleotide sequence ID" value="NZ_JADLPK010000011.1"/>
</dbReference>
<feature type="transmembrane region" description="Helical" evidence="1">
    <location>
        <begin position="42"/>
        <end position="64"/>
    </location>
</feature>
<sequence length="167" mass="16893">MSTTLLATHVTAALLLAVLLGVQCGELSRLRRASTTQAPRRVLISIGAILPVTLFVAGTGGRLLNSGSHVGAWAAAGMVSSTLIFLTSLNSLRVLGRRRTTSVTVGAAAAVTIAASQWGTPAFTLAGAYLMAARPTDVIPAFTPIALAVAATVVMCARATAGRVAPA</sequence>